<dbReference type="OMA" id="IRCIGQK"/>
<dbReference type="STRING" id="9643.ENSUAMP00000006721"/>
<dbReference type="AlphaFoldDB" id="A0A452QN20"/>
<feature type="region of interest" description="Disordered" evidence="1">
    <location>
        <begin position="1"/>
        <end position="32"/>
    </location>
</feature>
<protein>
    <recommendedName>
        <fullName evidence="2">INTS6/SAGE1/DDX26B/CT45 C-terminal domain-containing protein</fullName>
    </recommendedName>
</protein>
<evidence type="ECO:0000256" key="1">
    <source>
        <dbReference type="SAM" id="MobiDB-lite"/>
    </source>
</evidence>
<evidence type="ECO:0000313" key="3">
    <source>
        <dbReference type="Ensembl" id="ENSUAMP00000006721.1"/>
    </source>
</evidence>
<feature type="compositionally biased region" description="Polar residues" evidence="1">
    <location>
        <begin position="15"/>
        <end position="25"/>
    </location>
</feature>
<sequence>MSEKGEESAVGPKSQVKSPGKSITPSPIKKRLSMRLLSGRKGGLSPPAGFWSTSLPPELMNMAGDGIPHGKLDCLSQDLTSVSKGGLIHKAGGHALVGGIITSCLSADDLKVTATSVSGDMPDQLPIPVKINTEIKEQLKMEIRQLGGKYERISKLLEGVQGPPEVQKKFVVYAMKEAFDLAMHLKG</sequence>
<feature type="domain" description="INTS6/SAGE1/DDX26B/CT45 C-terminal" evidence="2">
    <location>
        <begin position="130"/>
        <end position="178"/>
    </location>
</feature>
<dbReference type="Ensembl" id="ENSUAMT00000007598.1">
    <property type="protein sequence ID" value="ENSUAMP00000006721.1"/>
    <property type="gene ID" value="ENSUAMG00000005870.1"/>
</dbReference>
<dbReference type="Proteomes" id="UP000291022">
    <property type="component" value="Unassembled WGS sequence"/>
</dbReference>
<evidence type="ECO:0000313" key="4">
    <source>
        <dbReference type="Proteomes" id="UP000291022"/>
    </source>
</evidence>
<name>A0A452QN20_URSAM</name>
<organism evidence="3 4">
    <name type="scientific">Ursus americanus</name>
    <name type="common">American black bear</name>
    <name type="synonym">Euarctos americanus</name>
    <dbReference type="NCBI Taxonomy" id="9643"/>
    <lineage>
        <taxon>Eukaryota</taxon>
        <taxon>Metazoa</taxon>
        <taxon>Chordata</taxon>
        <taxon>Craniata</taxon>
        <taxon>Vertebrata</taxon>
        <taxon>Euteleostomi</taxon>
        <taxon>Mammalia</taxon>
        <taxon>Eutheria</taxon>
        <taxon>Laurasiatheria</taxon>
        <taxon>Carnivora</taxon>
        <taxon>Caniformia</taxon>
        <taxon>Ursidae</taxon>
        <taxon>Ursus</taxon>
    </lineage>
</organism>
<dbReference type="InterPro" id="IPR029307">
    <property type="entry name" value="INT_SG_DDX_CT_C"/>
</dbReference>
<evidence type="ECO:0000259" key="2">
    <source>
        <dbReference type="Pfam" id="PF15300"/>
    </source>
</evidence>
<reference evidence="3" key="3">
    <citation type="submission" date="2025-09" db="UniProtKB">
        <authorList>
            <consortium name="Ensembl"/>
        </authorList>
    </citation>
    <scope>IDENTIFICATION</scope>
</reference>
<reference evidence="4" key="1">
    <citation type="submission" date="2016-06" db="EMBL/GenBank/DDBJ databases">
        <title>De novo assembly and RNA-Seq shows season-dependent expression and editing in black bear kidneys.</title>
        <authorList>
            <person name="Korstanje R."/>
            <person name="Srivastava A."/>
            <person name="Sarsani V.K."/>
            <person name="Sheehan S.M."/>
            <person name="Seger R.L."/>
            <person name="Barter M.E."/>
            <person name="Lindqvist C."/>
            <person name="Brody L.C."/>
            <person name="Mullikin J.C."/>
        </authorList>
    </citation>
    <scope>NUCLEOTIDE SEQUENCE [LARGE SCALE GENOMIC DNA]</scope>
</reference>
<dbReference type="Pfam" id="PF15300">
    <property type="entry name" value="INT_SG_DDX_CT_C"/>
    <property type="match status" value="1"/>
</dbReference>
<reference evidence="3" key="2">
    <citation type="submission" date="2025-08" db="UniProtKB">
        <authorList>
            <consortium name="Ensembl"/>
        </authorList>
    </citation>
    <scope>IDENTIFICATION</scope>
</reference>
<keyword evidence="4" id="KW-1185">Reference proteome</keyword>
<dbReference type="GeneTree" id="ENSGT00390000016655"/>
<proteinExistence type="predicted"/>
<accession>A0A452QN20</accession>